<protein>
    <submittedName>
        <fullName evidence="5">Tripartite ATP-independent transporter solute receptor, DctP family</fullName>
    </submittedName>
</protein>
<feature type="signal peptide" evidence="4">
    <location>
        <begin position="1"/>
        <end position="26"/>
    </location>
</feature>
<accession>A0A1H3YBB1</accession>
<comment type="similarity">
    <text evidence="1">Belongs to the bacterial solute-binding protein 7 family.</text>
</comment>
<evidence type="ECO:0000313" key="6">
    <source>
        <dbReference type="Proteomes" id="UP000199409"/>
    </source>
</evidence>
<evidence type="ECO:0000256" key="1">
    <source>
        <dbReference type="ARBA" id="ARBA00009023"/>
    </source>
</evidence>
<dbReference type="CDD" id="cd13603">
    <property type="entry name" value="PBP2_TRAP_Siap_TeaA_like"/>
    <property type="match status" value="1"/>
</dbReference>
<keyword evidence="6" id="KW-1185">Reference proteome</keyword>
<dbReference type="NCBIfam" id="TIGR00787">
    <property type="entry name" value="dctP"/>
    <property type="match status" value="1"/>
</dbReference>
<organism evidence="5 6">
    <name type="scientific">Desulfuromusa kysingii</name>
    <dbReference type="NCBI Taxonomy" id="37625"/>
    <lineage>
        <taxon>Bacteria</taxon>
        <taxon>Pseudomonadati</taxon>
        <taxon>Thermodesulfobacteriota</taxon>
        <taxon>Desulfuromonadia</taxon>
        <taxon>Desulfuromonadales</taxon>
        <taxon>Geopsychrobacteraceae</taxon>
        <taxon>Desulfuromusa</taxon>
    </lineage>
</organism>
<keyword evidence="5" id="KW-0675">Receptor</keyword>
<dbReference type="Gene3D" id="3.40.190.170">
    <property type="entry name" value="Bacterial extracellular solute-binding protein, family 7"/>
    <property type="match status" value="1"/>
</dbReference>
<dbReference type="InterPro" id="IPR018389">
    <property type="entry name" value="DctP_fam"/>
</dbReference>
<dbReference type="GO" id="GO:0055085">
    <property type="term" value="P:transmembrane transport"/>
    <property type="evidence" value="ECO:0007669"/>
    <property type="project" value="InterPro"/>
</dbReference>
<proteinExistence type="inferred from homology"/>
<dbReference type="EMBL" id="FNQN01000003">
    <property type="protein sequence ID" value="SEA08826.1"/>
    <property type="molecule type" value="Genomic_DNA"/>
</dbReference>
<sequence length="334" mass="37008">MNVVRCALVTMVVGFAFMLTVGQAFASGVTLHVGGTVSPEHSWYKGAEAFKEQVERETEGQVKVQIEMGGVHGGERKMVSEVMRGMLDMVWTSDIGLAAVFPSLGFVNLPYLLDGYEDVDKRYLEGWMGKVLEKETVKKGIVILSHGENDFRGLTNSKRPLNSGADFQGLKLRVPEVPIYIAFYRNLGALPTPMAITEVPTALQQRTVDGQDNGAIITYDFGLHQFQKYMTKANQIYSGSQLLINQKKYKRLTAEQQQIVANAAKQAAKLQVELNRAIVNEYYQKIGESGVIVAEATPQLVADMKVAAKKVWTNPETVKAFGKDIIDRIVREAE</sequence>
<dbReference type="GO" id="GO:0030288">
    <property type="term" value="C:outer membrane-bounded periplasmic space"/>
    <property type="evidence" value="ECO:0007669"/>
    <property type="project" value="InterPro"/>
</dbReference>
<dbReference type="InterPro" id="IPR038404">
    <property type="entry name" value="TRAP_DctP_sf"/>
</dbReference>
<dbReference type="PANTHER" id="PTHR33376">
    <property type="match status" value="1"/>
</dbReference>
<dbReference type="STRING" id="37625.SAMN05660420_01166"/>
<dbReference type="Proteomes" id="UP000199409">
    <property type="component" value="Unassembled WGS sequence"/>
</dbReference>
<dbReference type="PIRSF" id="PIRSF006470">
    <property type="entry name" value="DctB"/>
    <property type="match status" value="1"/>
</dbReference>
<evidence type="ECO:0000313" key="5">
    <source>
        <dbReference type="EMBL" id="SEA08826.1"/>
    </source>
</evidence>
<dbReference type="Pfam" id="PF03480">
    <property type="entry name" value="DctP"/>
    <property type="match status" value="1"/>
</dbReference>
<reference evidence="5 6" key="1">
    <citation type="submission" date="2016-10" db="EMBL/GenBank/DDBJ databases">
        <authorList>
            <person name="de Groot N.N."/>
        </authorList>
    </citation>
    <scope>NUCLEOTIDE SEQUENCE [LARGE SCALE GENOMIC DNA]</scope>
    <source>
        <strain evidence="5 6">DSM 7343</strain>
    </source>
</reference>
<dbReference type="OrthoDB" id="8690069at2"/>
<keyword evidence="2" id="KW-0813">Transport</keyword>
<dbReference type="InterPro" id="IPR004682">
    <property type="entry name" value="TRAP_DctP"/>
</dbReference>
<dbReference type="PANTHER" id="PTHR33376:SF7">
    <property type="entry name" value="C4-DICARBOXYLATE-BINDING PROTEIN DCTB"/>
    <property type="match status" value="1"/>
</dbReference>
<feature type="chain" id="PRO_5011456525" evidence="4">
    <location>
        <begin position="27"/>
        <end position="334"/>
    </location>
</feature>
<dbReference type="RefSeq" id="WP_092345676.1">
    <property type="nucleotide sequence ID" value="NZ_FNQN01000003.1"/>
</dbReference>
<keyword evidence="3 4" id="KW-0732">Signal</keyword>
<dbReference type="NCBIfam" id="NF037995">
    <property type="entry name" value="TRAP_S1"/>
    <property type="match status" value="1"/>
</dbReference>
<evidence type="ECO:0000256" key="4">
    <source>
        <dbReference type="SAM" id="SignalP"/>
    </source>
</evidence>
<evidence type="ECO:0000256" key="3">
    <source>
        <dbReference type="ARBA" id="ARBA00022729"/>
    </source>
</evidence>
<evidence type="ECO:0000256" key="2">
    <source>
        <dbReference type="ARBA" id="ARBA00022448"/>
    </source>
</evidence>
<name>A0A1H3YBB1_9BACT</name>
<gene>
    <name evidence="5" type="ORF">SAMN05660420_01166</name>
</gene>
<dbReference type="AlphaFoldDB" id="A0A1H3YBB1"/>